<dbReference type="SUPFAM" id="SSF52540">
    <property type="entry name" value="P-loop containing nucleoside triphosphate hydrolases"/>
    <property type="match status" value="2"/>
</dbReference>
<sequence>MLALYPSNKLEHLSFLLCALLRQQPAPVFHADTILVESPGMQHWLSMALAQEQGIAMNLAFPLPVRFMWNTARLILGDDAIPAQSPYRREVLVWRIDALLQAPSFIDSETAKPLRAYVSVRGTESEQSVQRLQLATALADVFEQYLLYRPDWLAGWEKGNDQQTGFDMERWQAQLWRELVKQVPDHPASLHQRAVTALQQGEGLHNLPDRIIVFAINTMAPQLISFIDALSVHTDVHVFHLNPSVNYWGDAQSDKAQARALRQQGIDAWLEDEQGNPFLGNLGQQGRDFFNLLTTLDTFEISAFDVAEPMQATPPSSLLQAVQADILDATPPRAYSPSASDNSIEIVSSHNGLREVQVLHDNLLAWLSEDSRRRPSDIVVMCPAIEKYAPLIDAVFHRVGTASPGSTQPPRIPCSIADRSPLDAQPLVAAFISLLSLPDSRFGVVEILDYLRLDAMQRRFSLSHEDVELMSFWLEQAHVHWGLSGDHKRAMTDDATDRQEFSWWWGLRRLLIGMVCRDEAVIHNDILTVPDVEGQHGVVLGKLIWVIDTLSQHTQALSAPRTAAQWHTYLTTLKESCFAPDSEQQDVWESLGRATAQLQEHCSEAGYEAQLTLAQVRDILVRQFSSPDAGNHFMTGQVTFCSMLPMRSIPFGKVCILGLNDGEFPRQSVPMSIDLMGQGVHRRGDRSRRLEDRYLFLEALISARENLYLSYQGNSDKDNSERQPSLVLREFMQTLTGQYGVPLNSLHCTAALHPFSQAGFTAPSNSYEAGWFRLSQAISEQRSVQQQPALPVLDSVNDDTLTAEQLARWLEHPLKAFSTRTLGVYLEQTETTLDNNEPFTESALTRYQLMSALSAPDVSEHERDTLLQQARLSGELPLTPLTEPLLEDWQAAAGDLKSAMGVHDAEPQTFEWQGQQLRFSAQVFEGSHAWVLSHVGSQNARRQVTQFVTALCLAVNDDARPLHCFYPRWQQGKHQIRQAAWHPFSHDQAQQILLALEDLALTCLRSPTPAFASLAVKLTKAAGDMSLSEAADTMAMENAFSDWLLASSPLSSAMDNDTYLRWFFPQGLTLNDVPLAKLDGALRPLAFAVKDKKV</sequence>
<dbReference type="GO" id="GO:0003677">
    <property type="term" value="F:DNA binding"/>
    <property type="evidence" value="ECO:0007669"/>
    <property type="project" value="UniProtKB-UniRule"/>
</dbReference>
<dbReference type="InterPro" id="IPR013986">
    <property type="entry name" value="DExx_box_DNA_helicase_dom_sf"/>
</dbReference>
<name>A0A918MYW0_9ALTE</name>
<comment type="caution">
    <text evidence="12">The sequence shown here is derived from an EMBL/GenBank/DDBJ whole genome shotgun (WGS) entry which is preliminary data.</text>
</comment>
<keyword evidence="6 10" id="KW-0269">Exonuclease</keyword>
<dbReference type="EMBL" id="BMXP01000006">
    <property type="protein sequence ID" value="GGW89732.1"/>
    <property type="molecule type" value="Genomic_DNA"/>
</dbReference>
<dbReference type="InterPro" id="IPR011335">
    <property type="entry name" value="Restrct_endonuc-II-like"/>
</dbReference>
<evidence type="ECO:0000256" key="9">
    <source>
        <dbReference type="ARBA" id="ARBA00023204"/>
    </source>
</evidence>
<evidence type="ECO:0000256" key="8">
    <source>
        <dbReference type="ARBA" id="ARBA00023125"/>
    </source>
</evidence>
<evidence type="ECO:0000256" key="2">
    <source>
        <dbReference type="ARBA" id="ARBA00022741"/>
    </source>
</evidence>
<evidence type="ECO:0000313" key="12">
    <source>
        <dbReference type="EMBL" id="GGW89732.1"/>
    </source>
</evidence>
<feature type="domain" description="RecC C-terminal" evidence="11">
    <location>
        <begin position="799"/>
        <end position="1021"/>
    </location>
</feature>
<dbReference type="GO" id="GO:0000724">
    <property type="term" value="P:double-strand break repair via homologous recombination"/>
    <property type="evidence" value="ECO:0007669"/>
    <property type="project" value="UniProtKB-UniRule"/>
</dbReference>
<keyword evidence="13" id="KW-1185">Reference proteome</keyword>
<keyword evidence="4 10" id="KW-0378">Hydrolase</keyword>
<evidence type="ECO:0000256" key="5">
    <source>
        <dbReference type="ARBA" id="ARBA00022806"/>
    </source>
</evidence>
<accession>A0A918MYW0</accession>
<dbReference type="PANTHER" id="PTHR30591">
    <property type="entry name" value="RECBCD ENZYME SUBUNIT RECC"/>
    <property type="match status" value="1"/>
</dbReference>
<keyword evidence="5 10" id="KW-0347">Helicase</keyword>
<dbReference type="Pfam" id="PF17946">
    <property type="entry name" value="RecC_C"/>
    <property type="match status" value="1"/>
</dbReference>
<dbReference type="Gene3D" id="1.10.10.160">
    <property type="match status" value="1"/>
</dbReference>
<dbReference type="GO" id="GO:0008854">
    <property type="term" value="F:exodeoxyribonuclease V activity"/>
    <property type="evidence" value="ECO:0007669"/>
    <property type="project" value="InterPro"/>
</dbReference>
<proteinExistence type="inferred from homology"/>
<dbReference type="GO" id="GO:0003678">
    <property type="term" value="F:DNA helicase activity"/>
    <property type="evidence" value="ECO:0007669"/>
    <property type="project" value="UniProtKB-UniRule"/>
</dbReference>
<dbReference type="PIRSF" id="PIRSF000980">
    <property type="entry name" value="RecC"/>
    <property type="match status" value="1"/>
</dbReference>
<evidence type="ECO:0000256" key="6">
    <source>
        <dbReference type="ARBA" id="ARBA00022839"/>
    </source>
</evidence>
<protein>
    <recommendedName>
        <fullName evidence="10">RecBCD enzyme subunit RecC</fullName>
    </recommendedName>
    <alternativeName>
        <fullName evidence="10">Exonuclease V subunit RecC</fullName>
        <shortName evidence="10">ExoV subunit RecC</shortName>
    </alternativeName>
    <alternativeName>
        <fullName evidence="10">Helicase/nuclease RecBCD subunit RecC</fullName>
    </alternativeName>
</protein>
<dbReference type="Proteomes" id="UP000631300">
    <property type="component" value="Unassembled WGS sequence"/>
</dbReference>
<organism evidence="12 13">
    <name type="scientific">Alteromonas halophila</name>
    <dbReference type="NCBI Taxonomy" id="516698"/>
    <lineage>
        <taxon>Bacteria</taxon>
        <taxon>Pseudomonadati</taxon>
        <taxon>Pseudomonadota</taxon>
        <taxon>Gammaproteobacteria</taxon>
        <taxon>Alteromonadales</taxon>
        <taxon>Alteromonadaceae</taxon>
        <taxon>Alteromonas/Salinimonas group</taxon>
        <taxon>Alteromonas</taxon>
    </lineage>
</organism>
<keyword evidence="2 10" id="KW-0547">Nucleotide-binding</keyword>
<evidence type="ECO:0000256" key="1">
    <source>
        <dbReference type="ARBA" id="ARBA00022722"/>
    </source>
</evidence>
<dbReference type="Gene3D" id="3.40.50.300">
    <property type="entry name" value="P-loop containing nucleotide triphosphate hydrolases"/>
    <property type="match status" value="2"/>
</dbReference>
<dbReference type="PANTHER" id="PTHR30591:SF1">
    <property type="entry name" value="RECBCD ENZYME SUBUNIT RECC"/>
    <property type="match status" value="1"/>
</dbReference>
<dbReference type="Gene3D" id="3.40.50.10930">
    <property type="match status" value="1"/>
</dbReference>
<gene>
    <name evidence="10 12" type="primary">recC</name>
    <name evidence="12" type="ORF">GCM10007391_25050</name>
</gene>
<evidence type="ECO:0000256" key="4">
    <source>
        <dbReference type="ARBA" id="ARBA00022801"/>
    </source>
</evidence>
<comment type="similarity">
    <text evidence="10">Belongs to the RecC family.</text>
</comment>
<evidence type="ECO:0000256" key="10">
    <source>
        <dbReference type="HAMAP-Rule" id="MF_01486"/>
    </source>
</evidence>
<dbReference type="InterPro" id="IPR041500">
    <property type="entry name" value="RecC_C"/>
</dbReference>
<dbReference type="GO" id="GO:0009338">
    <property type="term" value="C:exodeoxyribonuclease V complex"/>
    <property type="evidence" value="ECO:0007669"/>
    <property type="project" value="InterPro"/>
</dbReference>
<evidence type="ECO:0000259" key="11">
    <source>
        <dbReference type="Pfam" id="PF17946"/>
    </source>
</evidence>
<dbReference type="InterPro" id="IPR006697">
    <property type="entry name" value="RecC"/>
</dbReference>
<dbReference type="NCBIfam" id="TIGR01450">
    <property type="entry name" value="recC"/>
    <property type="match status" value="1"/>
</dbReference>
<dbReference type="GO" id="GO:0005524">
    <property type="term" value="F:ATP binding"/>
    <property type="evidence" value="ECO:0007669"/>
    <property type="project" value="UniProtKB-UniRule"/>
</dbReference>
<evidence type="ECO:0000313" key="13">
    <source>
        <dbReference type="Proteomes" id="UP000631300"/>
    </source>
</evidence>
<reference evidence="12" key="1">
    <citation type="journal article" date="2014" name="Int. J. Syst. Evol. Microbiol.">
        <title>Complete genome sequence of Corynebacterium casei LMG S-19264T (=DSM 44701T), isolated from a smear-ripened cheese.</title>
        <authorList>
            <consortium name="US DOE Joint Genome Institute (JGI-PGF)"/>
            <person name="Walter F."/>
            <person name="Albersmeier A."/>
            <person name="Kalinowski J."/>
            <person name="Ruckert C."/>
        </authorList>
    </citation>
    <scope>NUCLEOTIDE SEQUENCE</scope>
    <source>
        <strain evidence="12">KCTC 22164</strain>
    </source>
</reference>
<dbReference type="SUPFAM" id="SSF52980">
    <property type="entry name" value="Restriction endonuclease-like"/>
    <property type="match status" value="1"/>
</dbReference>
<keyword evidence="7 10" id="KW-0067">ATP-binding</keyword>
<evidence type="ECO:0000256" key="3">
    <source>
        <dbReference type="ARBA" id="ARBA00022763"/>
    </source>
</evidence>
<keyword evidence="9 10" id="KW-0234">DNA repair</keyword>
<dbReference type="RefSeq" id="WP_189406889.1">
    <property type="nucleotide sequence ID" value="NZ_BMXP01000006.1"/>
</dbReference>
<dbReference type="AlphaFoldDB" id="A0A918MYW0"/>
<keyword evidence="8 10" id="KW-0238">DNA-binding</keyword>
<reference evidence="12" key="2">
    <citation type="submission" date="2020-09" db="EMBL/GenBank/DDBJ databases">
        <authorList>
            <person name="Sun Q."/>
            <person name="Kim S."/>
        </authorList>
    </citation>
    <scope>NUCLEOTIDE SEQUENCE</scope>
    <source>
        <strain evidence="12">KCTC 22164</strain>
    </source>
</reference>
<dbReference type="Pfam" id="PF04257">
    <property type="entry name" value="Exonuc_V_gamma"/>
    <property type="match status" value="1"/>
</dbReference>
<comment type="subunit">
    <text evidence="10">Heterotrimer of RecB, RecC and RecD. All subunits contribute to DNA-binding.</text>
</comment>
<dbReference type="InterPro" id="IPR027417">
    <property type="entry name" value="P-loop_NTPase"/>
</dbReference>
<evidence type="ECO:0000256" key="7">
    <source>
        <dbReference type="ARBA" id="ARBA00022840"/>
    </source>
</evidence>
<dbReference type="HAMAP" id="MF_01486">
    <property type="entry name" value="RecC"/>
    <property type="match status" value="1"/>
</dbReference>
<keyword evidence="3 10" id="KW-0227">DNA damage</keyword>
<dbReference type="Gene3D" id="1.10.10.990">
    <property type="match status" value="1"/>
</dbReference>
<comment type="miscellaneous">
    <text evidence="10">In the RecBCD complex, RecB has a slow 3'-5' helicase, an exonuclease activity and loads RecA onto ssDNA, RecD has a fast 5'-3' helicase activity, while RecC stimulates the ATPase and processivity of the RecB helicase and contributes to recognition of the Chi site.</text>
</comment>
<keyword evidence="1 10" id="KW-0540">Nuclease</keyword>
<comment type="function">
    <text evidence="10">A helicase/nuclease that prepares dsDNA breaks (DSB) for recombinational DNA repair. Binds to DSBs and unwinds DNA via a highly rapid and processive ATP-dependent bidirectional helicase activity. Unwinds dsDNA until it encounters a Chi (crossover hotspot instigator) sequence from the 3' direction. Cuts ssDNA a few nucleotides 3' to the Chi site. The properties and activities of the enzyme are changed at Chi. The Chi-altered holoenzyme produces a long 3'-ssDNA overhang and facilitates RecA-binding to the ssDNA for homologous DNA recombination and repair. Holoenzyme degrades any linearized DNA that is unable to undergo homologous recombination. In the holoenzyme this subunit recognizes the wild-type Chi sequence, and when added to isolated RecB increases its ATP-dependent helicase processivity.</text>
</comment>